<dbReference type="STRING" id="121845.A0A1S3DI24"/>
<keyword evidence="1" id="KW-1133">Transmembrane helix</keyword>
<dbReference type="KEGG" id="dci:103518785"/>
<reference evidence="3" key="1">
    <citation type="submission" date="2025-08" db="UniProtKB">
        <authorList>
            <consortium name="RefSeq"/>
        </authorList>
    </citation>
    <scope>IDENTIFICATION</scope>
</reference>
<organism evidence="2 3">
    <name type="scientific">Diaphorina citri</name>
    <name type="common">Asian citrus psyllid</name>
    <dbReference type="NCBI Taxonomy" id="121845"/>
    <lineage>
        <taxon>Eukaryota</taxon>
        <taxon>Metazoa</taxon>
        <taxon>Ecdysozoa</taxon>
        <taxon>Arthropoda</taxon>
        <taxon>Hexapoda</taxon>
        <taxon>Insecta</taxon>
        <taxon>Pterygota</taxon>
        <taxon>Neoptera</taxon>
        <taxon>Paraneoptera</taxon>
        <taxon>Hemiptera</taxon>
        <taxon>Sternorrhyncha</taxon>
        <taxon>Psylloidea</taxon>
        <taxon>Psyllidae</taxon>
        <taxon>Diaphorininae</taxon>
        <taxon>Diaphorina</taxon>
    </lineage>
</organism>
<keyword evidence="1" id="KW-0812">Transmembrane</keyword>
<feature type="transmembrane region" description="Helical" evidence="1">
    <location>
        <begin position="75"/>
        <end position="97"/>
    </location>
</feature>
<accession>A0A1S3DI24</accession>
<dbReference type="GeneID" id="103518785"/>
<evidence type="ECO:0000313" key="2">
    <source>
        <dbReference type="Proteomes" id="UP000079169"/>
    </source>
</evidence>
<keyword evidence="1" id="KW-0472">Membrane</keyword>
<keyword evidence="2" id="KW-1185">Reference proteome</keyword>
<dbReference type="RefSeq" id="XP_008482093.1">
    <property type="nucleotide sequence ID" value="XM_008483871.3"/>
</dbReference>
<protein>
    <submittedName>
        <fullName evidence="3">Uncharacterized protein LOC103518785</fullName>
    </submittedName>
</protein>
<proteinExistence type="predicted"/>
<dbReference type="AlphaFoldDB" id="A0A1S3DI24"/>
<evidence type="ECO:0000256" key="1">
    <source>
        <dbReference type="SAM" id="Phobius"/>
    </source>
</evidence>
<sequence>MSTNTNSIDIQHEPNYCTFQDVIFYYLCQAIHILSEFSVYNTSNYTDLVCTKESIGSCFSQLNELWKYDEFHVTLFRVFAVILIVNLVLIYVSWNYYGERICERFMKPTSHEVLEDLRKSVAQLKLPKDYSPRL</sequence>
<evidence type="ECO:0000313" key="3">
    <source>
        <dbReference type="RefSeq" id="XP_008482093.1"/>
    </source>
</evidence>
<gene>
    <name evidence="3" type="primary">LOC103518785</name>
</gene>
<dbReference type="PaxDb" id="121845-A0A1S3DI24"/>
<dbReference type="Proteomes" id="UP000079169">
    <property type="component" value="Unplaced"/>
</dbReference>
<name>A0A1S3DI24_DIACI</name>